<keyword evidence="4 7" id="KW-0862">Zinc</keyword>
<evidence type="ECO:0000256" key="3">
    <source>
        <dbReference type="ARBA" id="ARBA00022771"/>
    </source>
</evidence>
<dbReference type="HAMAP" id="MF_00017">
    <property type="entry name" value="RecR"/>
    <property type="match status" value="1"/>
</dbReference>
<comment type="caution">
    <text evidence="10">The sequence shown here is derived from an EMBL/GenBank/DDBJ whole genome shotgun (WGS) entry which is preliminary data.</text>
</comment>
<dbReference type="AlphaFoldDB" id="A0A365YBM4"/>
<dbReference type="Proteomes" id="UP000252167">
    <property type="component" value="Unassembled WGS sequence"/>
</dbReference>
<dbReference type="InterPro" id="IPR003583">
    <property type="entry name" value="Hlx-hairpin-Hlx_DNA-bd_motif"/>
</dbReference>
<dbReference type="InterPro" id="IPR015967">
    <property type="entry name" value="Rcmb_RecR_Znf"/>
</dbReference>
<proteinExistence type="inferred from homology"/>
<evidence type="ECO:0000256" key="6">
    <source>
        <dbReference type="ARBA" id="ARBA00023204"/>
    </source>
</evidence>
<evidence type="ECO:0000256" key="2">
    <source>
        <dbReference type="ARBA" id="ARBA00022763"/>
    </source>
</evidence>
<evidence type="ECO:0000313" key="10">
    <source>
        <dbReference type="EMBL" id="RBM00076.1"/>
    </source>
</evidence>
<sequence>MYEGAVQELIDELGRLPGIGPKSAQRIAFHILDADAEDMTRLAASIQLVKEKVKFCEICFNISEQDTCAICRDERRDGTTICIVEESKDVLAIERTRAFAGRYHVLGGSINPLAGVGPEQLHIRELVTRLADDSITELILATDPNLEGEATAVYLVRALAPLGIKITRLASGLPVGGDLEYADEVTLARAFEGRRVAGRAAAPQVAPQLPDPEPQPRKDTPAPDQPAEQNPEPASEAGAETQPRFVVPEMDDHRSATR</sequence>
<keyword evidence="6 7" id="KW-0234">DNA repair</keyword>
<feature type="zinc finger region" description="C4-type" evidence="7">
    <location>
        <begin position="56"/>
        <end position="71"/>
    </location>
</feature>
<dbReference type="SMART" id="SM00493">
    <property type="entry name" value="TOPRIM"/>
    <property type="match status" value="1"/>
</dbReference>
<dbReference type="InterPro" id="IPR006171">
    <property type="entry name" value="TOPRIM_dom"/>
</dbReference>
<dbReference type="CDD" id="cd01025">
    <property type="entry name" value="TOPRIM_recR"/>
    <property type="match status" value="1"/>
</dbReference>
<keyword evidence="11" id="KW-1185">Reference proteome</keyword>
<dbReference type="Pfam" id="PF21176">
    <property type="entry name" value="RecR_HhH"/>
    <property type="match status" value="1"/>
</dbReference>
<evidence type="ECO:0000256" key="1">
    <source>
        <dbReference type="ARBA" id="ARBA00022723"/>
    </source>
</evidence>
<dbReference type="InterPro" id="IPR000093">
    <property type="entry name" value="DNA_Rcmb_RecR"/>
</dbReference>
<dbReference type="SUPFAM" id="SSF111304">
    <property type="entry name" value="Recombination protein RecR"/>
    <property type="match status" value="1"/>
</dbReference>
<dbReference type="Pfam" id="PF21175">
    <property type="entry name" value="RecR_C"/>
    <property type="match status" value="1"/>
</dbReference>
<feature type="region of interest" description="Disordered" evidence="8">
    <location>
        <begin position="198"/>
        <end position="258"/>
    </location>
</feature>
<dbReference type="Gene3D" id="3.30.60.80">
    <property type="match status" value="1"/>
</dbReference>
<dbReference type="PROSITE" id="PS01300">
    <property type="entry name" value="RECR"/>
    <property type="match status" value="1"/>
</dbReference>
<dbReference type="GO" id="GO:0006310">
    <property type="term" value="P:DNA recombination"/>
    <property type="evidence" value="ECO:0007669"/>
    <property type="project" value="UniProtKB-UniRule"/>
</dbReference>
<accession>A0A365YBM4</accession>
<keyword evidence="5 7" id="KW-0233">DNA recombination</keyword>
<protein>
    <recommendedName>
        <fullName evidence="7">Recombination protein RecR</fullName>
    </recommendedName>
</protein>
<dbReference type="Gene3D" id="1.10.8.420">
    <property type="entry name" value="RecR Domain 1"/>
    <property type="match status" value="1"/>
</dbReference>
<comment type="similarity">
    <text evidence="7">Belongs to the RecR family.</text>
</comment>
<dbReference type="InterPro" id="IPR034137">
    <property type="entry name" value="TOPRIM_RecR"/>
</dbReference>
<reference evidence="10 11" key="1">
    <citation type="submission" date="2018-01" db="EMBL/GenBank/DDBJ databases">
        <title>Glutamicibacter soli strain NHPC-3 Whole genome sequence and assembly.</title>
        <authorList>
            <person name="Choudhury P."/>
            <person name="Gupta D."/>
            <person name="Sengupta K."/>
            <person name="Jawed A."/>
            <person name="Sultana N."/>
            <person name="Saha P."/>
        </authorList>
    </citation>
    <scope>NUCLEOTIDE SEQUENCE [LARGE SCALE GENOMIC DNA]</scope>
    <source>
        <strain evidence="10 11">NHPC-3</strain>
    </source>
</reference>
<dbReference type="NCBIfam" id="TIGR00615">
    <property type="entry name" value="recR"/>
    <property type="match status" value="1"/>
</dbReference>
<dbReference type="Gene3D" id="6.10.250.240">
    <property type="match status" value="1"/>
</dbReference>
<evidence type="ECO:0000259" key="9">
    <source>
        <dbReference type="PROSITE" id="PS50880"/>
    </source>
</evidence>
<comment type="function">
    <text evidence="7">May play a role in DNA repair. It seems to be involved in an RecBC-independent recombinational process of DNA repair. It may act with RecF and RecO.</text>
</comment>
<evidence type="ECO:0000313" key="11">
    <source>
        <dbReference type="Proteomes" id="UP000252167"/>
    </source>
</evidence>
<dbReference type="GO" id="GO:0006281">
    <property type="term" value="P:DNA repair"/>
    <property type="evidence" value="ECO:0007669"/>
    <property type="project" value="UniProtKB-UniRule"/>
</dbReference>
<gene>
    <name evidence="7" type="primary">recR</name>
    <name evidence="10" type="ORF">C1H84_13175</name>
</gene>
<evidence type="ECO:0000256" key="5">
    <source>
        <dbReference type="ARBA" id="ARBA00023172"/>
    </source>
</evidence>
<name>A0A365YBM4_9MICC</name>
<dbReference type="InterPro" id="IPR023627">
    <property type="entry name" value="Rcmb_RecR"/>
</dbReference>
<dbReference type="GO" id="GO:0003677">
    <property type="term" value="F:DNA binding"/>
    <property type="evidence" value="ECO:0007669"/>
    <property type="project" value="UniProtKB-UniRule"/>
</dbReference>
<dbReference type="Pfam" id="PF02132">
    <property type="entry name" value="RecR_ZnF"/>
    <property type="match status" value="1"/>
</dbReference>
<dbReference type="PANTHER" id="PTHR30446:SF0">
    <property type="entry name" value="RECOMBINATION PROTEIN RECR"/>
    <property type="match status" value="1"/>
</dbReference>
<feature type="domain" description="Toprim" evidence="9">
    <location>
        <begin position="79"/>
        <end position="174"/>
    </location>
</feature>
<organism evidence="10 11">
    <name type="scientific">Glutamicibacter soli</name>
    <dbReference type="NCBI Taxonomy" id="453836"/>
    <lineage>
        <taxon>Bacteria</taxon>
        <taxon>Bacillati</taxon>
        <taxon>Actinomycetota</taxon>
        <taxon>Actinomycetes</taxon>
        <taxon>Micrococcales</taxon>
        <taxon>Micrococcaceae</taxon>
        <taxon>Glutamicibacter</taxon>
    </lineage>
</organism>
<evidence type="ECO:0000256" key="8">
    <source>
        <dbReference type="SAM" id="MobiDB-lite"/>
    </source>
</evidence>
<dbReference type="EMBL" id="POAF01000006">
    <property type="protein sequence ID" value="RBM00076.1"/>
    <property type="molecule type" value="Genomic_DNA"/>
</dbReference>
<dbReference type="Gene3D" id="3.40.1360.10">
    <property type="match status" value="1"/>
</dbReference>
<evidence type="ECO:0000256" key="4">
    <source>
        <dbReference type="ARBA" id="ARBA00022833"/>
    </source>
</evidence>
<keyword evidence="3 7" id="KW-0863">Zinc-finger</keyword>
<dbReference type="PANTHER" id="PTHR30446">
    <property type="entry name" value="RECOMBINATION PROTEIN RECR"/>
    <property type="match status" value="1"/>
</dbReference>
<keyword evidence="2 7" id="KW-0227">DNA damage</keyword>
<dbReference type="PROSITE" id="PS50880">
    <property type="entry name" value="TOPRIM"/>
    <property type="match status" value="1"/>
</dbReference>
<evidence type="ECO:0000256" key="7">
    <source>
        <dbReference type="HAMAP-Rule" id="MF_00017"/>
    </source>
</evidence>
<dbReference type="GO" id="GO:0008270">
    <property type="term" value="F:zinc ion binding"/>
    <property type="evidence" value="ECO:0007669"/>
    <property type="project" value="UniProtKB-KW"/>
</dbReference>
<dbReference type="SMART" id="SM00278">
    <property type="entry name" value="HhH1"/>
    <property type="match status" value="1"/>
</dbReference>
<keyword evidence="1 7" id="KW-0479">Metal-binding</keyword>
<dbReference type="Pfam" id="PF13662">
    <property type="entry name" value="Toprim_4"/>
    <property type="match status" value="1"/>
</dbReference>